<gene>
    <name evidence="1" type="ordered locus">HCD_04440</name>
</gene>
<dbReference type="STRING" id="1163745.HCD_04440"/>
<dbReference type="PANTHER" id="PTHR38785">
    <property type="entry name" value="HOMOLOG OF VIRK"/>
    <property type="match status" value="1"/>
</dbReference>
<evidence type="ECO:0000313" key="2">
    <source>
        <dbReference type="Proteomes" id="UP000005013"/>
    </source>
</evidence>
<dbReference type="GO" id="GO:0006974">
    <property type="term" value="P:DNA damage response"/>
    <property type="evidence" value="ECO:0007669"/>
    <property type="project" value="TreeGrafter"/>
</dbReference>
<dbReference type="Proteomes" id="UP000005013">
    <property type="component" value="Chromosome"/>
</dbReference>
<dbReference type="OrthoDB" id="5329872at2"/>
<dbReference type="EMBL" id="CP003481">
    <property type="protein sequence ID" value="AFI05902.1"/>
    <property type="molecule type" value="Genomic_DNA"/>
</dbReference>
<dbReference type="PANTHER" id="PTHR38785:SF1">
    <property type="entry name" value="HOMOLOG OF VIRK"/>
    <property type="match status" value="1"/>
</dbReference>
<dbReference type="HOGENOM" id="CLU_044194_0_0_7"/>
<protein>
    <recommendedName>
        <fullName evidence="3">DUF535 domain-containing protein</fullName>
    </recommendedName>
</protein>
<accession>I0ESI3</accession>
<proteinExistence type="predicted"/>
<name>I0ESI3_HELCM</name>
<evidence type="ECO:0000313" key="1">
    <source>
        <dbReference type="EMBL" id="AFI05902.1"/>
    </source>
</evidence>
<dbReference type="Pfam" id="PF04393">
    <property type="entry name" value="DUF535"/>
    <property type="match status" value="1"/>
</dbReference>
<dbReference type="AlphaFoldDB" id="I0ESI3"/>
<evidence type="ECO:0008006" key="3">
    <source>
        <dbReference type="Google" id="ProtNLM"/>
    </source>
</evidence>
<dbReference type="InterPro" id="IPR007488">
    <property type="entry name" value="DUF535"/>
</dbReference>
<sequence length="385" mass="44323">MLIISKSVRFLAHAVFKILNKILPHKIKNYFVSLTLEHFQQESFGILHKSLTKPANHRRSSRFSDDTTLDNLSSQQLESFYNNLFKIINNRIKNSEEEALIIVANIIQMMTFRTLGTKEKLAEGVMDKASLMGIKLRTIESLLPKGYGIINIRNCLLAFCDIRFSKLQKLDFLIHNLLFLQNLQVKNPTTSDTISLLEVKTLTFHSAKTGGGAYHFSFGIANTWLPEGLLEIKIEYEEEEKKQFLYKMKFCALDNEYLLVSCIQGTKDLQEKHYQFFSEYCKTKPNSFLIGLAKVSSKLLGYSKLFGIPNDGQISTHLKRIKGEKCFNYDAFFSGCDGQLTEIKGLSYWNIPLEKKAQKRSSKRNARRKVLEIFKQDLEKILVLD</sequence>
<dbReference type="PATRIC" id="fig|1163745.3.peg.937"/>
<organism evidence="1 2">
    <name type="scientific">Helicobacter cetorum (strain ATCC BAA-540 / CCUG 52418 / MIT 99-5656)</name>
    <dbReference type="NCBI Taxonomy" id="1163745"/>
    <lineage>
        <taxon>Bacteria</taxon>
        <taxon>Pseudomonadati</taxon>
        <taxon>Campylobacterota</taxon>
        <taxon>Epsilonproteobacteria</taxon>
        <taxon>Campylobacterales</taxon>
        <taxon>Helicobacteraceae</taxon>
        <taxon>Helicobacter</taxon>
    </lineage>
</organism>
<keyword evidence="2" id="KW-1185">Reference proteome</keyword>
<reference evidence="1 2" key="1">
    <citation type="journal article" date="2013" name="PLoS ONE">
        <title>Sequence Divergence and Conservation in Genomes ofHelicobacter cetorum Strains from a Dolphin and a Whale.</title>
        <authorList>
            <person name="Kersulyte D."/>
            <person name="Rossi M."/>
            <person name="Berg D.E."/>
        </authorList>
    </citation>
    <scope>NUCLEOTIDE SEQUENCE [LARGE SCALE GENOMIC DNA]</scope>
    <source>
        <strain evidence="1 2">MIT 99-5656</strain>
    </source>
</reference>
<dbReference type="KEGG" id="hcm:HCD_04440"/>
<dbReference type="RefSeq" id="WP_014659409.1">
    <property type="nucleotide sequence ID" value="NC_017735.1"/>
</dbReference>